<dbReference type="RefSeq" id="WP_147649343.1">
    <property type="nucleotide sequence ID" value="NZ_CP042806.1"/>
</dbReference>
<dbReference type="EMBL" id="CP042806">
    <property type="protein sequence ID" value="QEE30073.1"/>
    <property type="molecule type" value="Genomic_DNA"/>
</dbReference>
<reference evidence="1 2" key="1">
    <citation type="submission" date="2019-08" db="EMBL/GenBank/DDBJ databases">
        <title>Complete genome sequence of Terriglobus albidus strain ORNL.</title>
        <authorList>
            <person name="Podar M."/>
        </authorList>
    </citation>
    <scope>NUCLEOTIDE SEQUENCE [LARGE SCALE GENOMIC DNA]</scope>
    <source>
        <strain evidence="1 2">ORNL</strain>
    </source>
</reference>
<keyword evidence="2" id="KW-1185">Reference proteome</keyword>
<organism evidence="1 2">
    <name type="scientific">Terriglobus albidus</name>
    <dbReference type="NCBI Taxonomy" id="1592106"/>
    <lineage>
        <taxon>Bacteria</taxon>
        <taxon>Pseudomonadati</taxon>
        <taxon>Acidobacteriota</taxon>
        <taxon>Terriglobia</taxon>
        <taxon>Terriglobales</taxon>
        <taxon>Acidobacteriaceae</taxon>
        <taxon>Terriglobus</taxon>
    </lineage>
</organism>
<evidence type="ECO:0000313" key="1">
    <source>
        <dbReference type="EMBL" id="QEE30073.1"/>
    </source>
</evidence>
<dbReference type="Gene3D" id="3.40.50.300">
    <property type="entry name" value="P-loop containing nucleotide triphosphate hydrolases"/>
    <property type="match status" value="1"/>
</dbReference>
<evidence type="ECO:0000313" key="2">
    <source>
        <dbReference type="Proteomes" id="UP000321820"/>
    </source>
</evidence>
<sequence>MREMRQFNFYGYRLSSPWDLSWLSPWQGSEIASGEVTLLETEVPESLPDSIERGPFIEIDREGEVLLNMKHAGRFLLRDGREILVSPYESPQSEPFQSFLTGTVAGLLFHQNSRLVLHASAVVVRGRAILLSGWATVGKSALAAALMEQGAEFLSDDLCLVDVSREGAMVSAGPSRIRLWPDVGDYLGFPEEARCALRPGLRKFTLVTQAALPVRAGLLVRVEDAHHRSVHFERLRGMHSVMPPHSLVYQHRFAGLLQRQKPMLTALSALAAEVPVIRMGHPHQMQRLREIASSLLQHVEAYW</sequence>
<dbReference type="Proteomes" id="UP000321820">
    <property type="component" value="Chromosome"/>
</dbReference>
<dbReference type="OrthoDB" id="5430844at2"/>
<dbReference type="AlphaFoldDB" id="A0A5B9ED25"/>
<dbReference type="SUPFAM" id="SSF53795">
    <property type="entry name" value="PEP carboxykinase-like"/>
    <property type="match status" value="1"/>
</dbReference>
<gene>
    <name evidence="1" type="ORF">FTW19_20060</name>
</gene>
<proteinExistence type="predicted"/>
<protein>
    <recommendedName>
        <fullName evidence="3">HPr kinase/phosphorylase C-terminal domain-containing protein</fullName>
    </recommendedName>
</protein>
<dbReference type="InterPro" id="IPR027417">
    <property type="entry name" value="P-loop_NTPase"/>
</dbReference>
<dbReference type="KEGG" id="talb:FTW19_20060"/>
<accession>A0A5B9ED25</accession>
<name>A0A5B9ED25_9BACT</name>
<evidence type="ECO:0008006" key="3">
    <source>
        <dbReference type="Google" id="ProtNLM"/>
    </source>
</evidence>